<dbReference type="Gene3D" id="1.25.40.10">
    <property type="entry name" value="Tetratricopeptide repeat domain"/>
    <property type="match status" value="3"/>
</dbReference>
<proteinExistence type="inferred from homology"/>
<sequence length="548" mass="60198">MSFCQLCRTARVSTPFARGITTSARAAATELPPKRTRGPLPKLGRQGDPTQSLPELLKKLTDLKGQSRRPRPAAYIAVIKAAGDFSLSRSSEGNESENLGWQVALAAWEDAKKGGLDLGSEGFESLLRFTVIYPHLLHSLLLYSNESISSSFQNLTRAAASNSNPEQMIYLLHSMFAQRVTPTPATIKNAIRLACEWGYARLALQLAEQYETQSSSGRRVELSAWVDILSASAESQYLHGVETAWNRVKSGYTPDEGLIIAMLNTAGRWGRPDFASTMLERLPNPQERHLSPLLEAFCNAGQVPNAFHVLASIRDAGLTPTMATVQPITAVLTNTEVIDQAFYALEDMHKAGQPIDITALNALIDASARLGDLQRARATQTAAADLGLTPSVDTFNLVLECCVKSQYRPLGDTILSEMAAQDISPDASTYEALIRLCLSQPAYEDAFYYLEKAKGDGFKPSYAVYEALIRKCMTMNDSRWRLVAEELTTVGYKIESDLHEFINSGGKRNYGSRSAEKGRRRANDQMVGSKRRQWIKDSATSAPDTSAN</sequence>
<feature type="compositionally biased region" description="Polar residues" evidence="6">
    <location>
        <begin position="538"/>
        <end position="548"/>
    </location>
</feature>
<dbReference type="PANTHER" id="PTHR47936:SF1">
    <property type="entry name" value="PENTATRICOPEPTIDE REPEAT-CONTAINING PROTEIN GUN1, CHLOROPLASTIC"/>
    <property type="match status" value="1"/>
</dbReference>
<accession>A0A1B9H1Y7</accession>
<dbReference type="AlphaFoldDB" id="A0A1B9H1Y7"/>
<feature type="compositionally biased region" description="Basic and acidic residues" evidence="6">
    <location>
        <begin position="514"/>
        <end position="523"/>
    </location>
</feature>
<name>A0A1B9H1Y7_9TREE</name>
<evidence type="ECO:0000313" key="8">
    <source>
        <dbReference type="EMBL" id="OCF37281.1"/>
    </source>
</evidence>
<protein>
    <recommendedName>
        <fullName evidence="7">Pentatricopeptide repeat-containing protein-mitochondrial domain-containing protein</fullName>
    </recommendedName>
</protein>
<dbReference type="OrthoDB" id="185373at2759"/>
<dbReference type="STRING" id="1296120.A0A1B9H1Y7"/>
<feature type="domain" description="Pentatricopeptide repeat-containing protein-mitochondrial" evidence="7">
    <location>
        <begin position="256"/>
        <end position="377"/>
    </location>
</feature>
<comment type="subunit">
    <text evidence="4">Binds to mitochondrial small subunit 15S rRNA.</text>
</comment>
<gene>
    <name evidence="8" type="ORF">I316_01190</name>
</gene>
<evidence type="ECO:0000259" key="7">
    <source>
        <dbReference type="Pfam" id="PF23276"/>
    </source>
</evidence>
<dbReference type="InterPro" id="IPR002885">
    <property type="entry name" value="PPR_rpt"/>
</dbReference>
<evidence type="ECO:0000256" key="5">
    <source>
        <dbReference type="PROSITE-ProRule" id="PRU00708"/>
    </source>
</evidence>
<evidence type="ECO:0000256" key="3">
    <source>
        <dbReference type="ARBA" id="ARBA00044493"/>
    </source>
</evidence>
<feature type="region of interest" description="Disordered" evidence="6">
    <location>
        <begin position="23"/>
        <end position="52"/>
    </location>
</feature>
<evidence type="ECO:0000256" key="1">
    <source>
        <dbReference type="ARBA" id="ARBA00006192"/>
    </source>
</evidence>
<dbReference type="PANTHER" id="PTHR47936">
    <property type="entry name" value="PPR_LONG DOMAIN-CONTAINING PROTEIN"/>
    <property type="match status" value="1"/>
</dbReference>
<reference evidence="8 9" key="1">
    <citation type="submission" date="2013-07" db="EMBL/GenBank/DDBJ databases">
        <title>The Genome Sequence of Cryptococcus heveanensis BCC8398.</title>
        <authorList>
            <consortium name="The Broad Institute Genome Sequencing Platform"/>
            <person name="Cuomo C."/>
            <person name="Litvintseva A."/>
            <person name="Chen Y."/>
            <person name="Heitman J."/>
            <person name="Sun S."/>
            <person name="Springer D."/>
            <person name="Dromer F."/>
            <person name="Young S.K."/>
            <person name="Zeng Q."/>
            <person name="Gargeya S."/>
            <person name="Fitzgerald M."/>
            <person name="Abouelleil A."/>
            <person name="Alvarado L."/>
            <person name="Berlin A.M."/>
            <person name="Chapman S.B."/>
            <person name="Dewar J."/>
            <person name="Goldberg J."/>
            <person name="Griggs A."/>
            <person name="Gujja S."/>
            <person name="Hansen M."/>
            <person name="Howarth C."/>
            <person name="Imamovic A."/>
            <person name="Larimer J."/>
            <person name="McCowan C."/>
            <person name="Murphy C."/>
            <person name="Pearson M."/>
            <person name="Priest M."/>
            <person name="Roberts A."/>
            <person name="Saif S."/>
            <person name="Shea T."/>
            <person name="Sykes S."/>
            <person name="Wortman J."/>
            <person name="Nusbaum C."/>
            <person name="Birren B."/>
        </authorList>
    </citation>
    <scope>NUCLEOTIDE SEQUENCE [LARGE SCALE GENOMIC DNA]</scope>
    <source>
        <strain evidence="8 9">BCC8398</strain>
    </source>
</reference>
<evidence type="ECO:0000256" key="4">
    <source>
        <dbReference type="ARBA" id="ARBA00044511"/>
    </source>
</evidence>
<keyword evidence="2" id="KW-0677">Repeat</keyword>
<dbReference type="Pfam" id="PF23276">
    <property type="entry name" value="TPR_24"/>
    <property type="match status" value="1"/>
</dbReference>
<dbReference type="Pfam" id="PF13812">
    <property type="entry name" value="PPR_3"/>
    <property type="match status" value="1"/>
</dbReference>
<evidence type="ECO:0000256" key="2">
    <source>
        <dbReference type="ARBA" id="ARBA00022737"/>
    </source>
</evidence>
<evidence type="ECO:0000313" key="9">
    <source>
        <dbReference type="Proteomes" id="UP000092666"/>
    </source>
</evidence>
<feature type="repeat" description="PPR" evidence="5">
    <location>
        <begin position="426"/>
        <end position="460"/>
    </location>
</feature>
<dbReference type="InterPro" id="IPR011990">
    <property type="entry name" value="TPR-like_helical_dom_sf"/>
</dbReference>
<dbReference type="InterPro" id="IPR057027">
    <property type="entry name" value="TPR_mt"/>
</dbReference>
<dbReference type="Proteomes" id="UP000092666">
    <property type="component" value="Unassembled WGS sequence"/>
</dbReference>
<dbReference type="EMBL" id="KI669493">
    <property type="protein sequence ID" value="OCF37281.1"/>
    <property type="molecule type" value="Genomic_DNA"/>
</dbReference>
<reference evidence="9" key="2">
    <citation type="submission" date="2013-12" db="EMBL/GenBank/DDBJ databases">
        <title>Evolution of pathogenesis and genome organization in the Tremellales.</title>
        <authorList>
            <person name="Cuomo C."/>
            <person name="Litvintseva A."/>
            <person name="Heitman J."/>
            <person name="Chen Y."/>
            <person name="Sun S."/>
            <person name="Springer D."/>
            <person name="Dromer F."/>
            <person name="Young S."/>
            <person name="Zeng Q."/>
            <person name="Chapman S."/>
            <person name="Gujja S."/>
            <person name="Saif S."/>
            <person name="Birren B."/>
        </authorList>
    </citation>
    <scope>NUCLEOTIDE SEQUENCE [LARGE SCALE GENOMIC DNA]</scope>
    <source>
        <strain evidence="9">BCC8398</strain>
    </source>
</reference>
<organism evidence="8 9">
    <name type="scientific">Kwoniella heveanensis BCC8398</name>
    <dbReference type="NCBI Taxonomy" id="1296120"/>
    <lineage>
        <taxon>Eukaryota</taxon>
        <taxon>Fungi</taxon>
        <taxon>Dikarya</taxon>
        <taxon>Basidiomycota</taxon>
        <taxon>Agaricomycotina</taxon>
        <taxon>Tremellomycetes</taxon>
        <taxon>Tremellales</taxon>
        <taxon>Cryptococcaceae</taxon>
        <taxon>Kwoniella</taxon>
    </lineage>
</organism>
<feature type="region of interest" description="Disordered" evidence="6">
    <location>
        <begin position="509"/>
        <end position="548"/>
    </location>
</feature>
<comment type="function">
    <text evidence="3">Regulates mitochondrial small subunit maturation by controlling 15S rRNA 5'-end processing. Localizes to the 5' precursor of the 15S rRNA in a position that is subsequently occupied by mS47 in the mature yeast mtSSU. Uses structure and sequence-specific RNA recognition, binding to a single-stranded region of the precursor and specifically recognizing bases -6 to -1. The exchange of Ccm1 for mS47 is coupled to the irreversible removal of precursor rRNA that is accompanied by conformational changes of the mitoribosomal proteins uS5m and mS26. These conformational changes signal completion of 5'-end rRNA processing through protection of the mature 5'-end of the 15S rRNA and stabilization of mS47. The removal of the 5' precursor together with the dissociation of Ccm1 may be catalyzed by the 5'-3' exoribonuclease Pet127. Involved in the specific removal of group I introns in mitochondrial encoded transcripts.</text>
</comment>
<dbReference type="PROSITE" id="PS51375">
    <property type="entry name" value="PPR"/>
    <property type="match status" value="1"/>
</dbReference>
<evidence type="ECO:0000256" key="6">
    <source>
        <dbReference type="SAM" id="MobiDB-lite"/>
    </source>
</evidence>
<comment type="similarity">
    <text evidence="1">Belongs to the CCM1 family.</text>
</comment>
<dbReference type="GO" id="GO:0031930">
    <property type="term" value="P:mitochondria-nucleus signaling pathway"/>
    <property type="evidence" value="ECO:0007669"/>
    <property type="project" value="TreeGrafter"/>
</dbReference>
<keyword evidence="9" id="KW-1185">Reference proteome</keyword>